<evidence type="ECO:0000313" key="1">
    <source>
        <dbReference type="EMBL" id="MBM6401058.1"/>
    </source>
</evidence>
<name>A0ABS2CMG7_9MICO</name>
<dbReference type="Pfam" id="PF04075">
    <property type="entry name" value="F420H2_quin_red"/>
    <property type="match status" value="1"/>
</dbReference>
<evidence type="ECO:0000313" key="2">
    <source>
        <dbReference type="Proteomes" id="UP001430172"/>
    </source>
</evidence>
<protein>
    <submittedName>
        <fullName evidence="1">Nitroreductase family deazaflavin-dependent oxidoreductase</fullName>
    </submittedName>
</protein>
<sequence>MYVGGRGNAAARRWSRAWVRLIGSGLGPRRWATLEVLGRRSGEVRRFPLGLADVGEDWYAVSMLGECAWTRNVRAASGEVVLRGRGWGPVRFVEVPVAERAPVLRRYVEKVPGGRPHVPVRVGAPLADFAAVAPEFPVFRVTRR</sequence>
<dbReference type="InterPro" id="IPR004378">
    <property type="entry name" value="F420H2_quin_Rdtase"/>
</dbReference>
<organism evidence="1 2">
    <name type="scientific">Phycicoccus sonneratiae</name>
    <dbReference type="NCBI Taxonomy" id="2807628"/>
    <lineage>
        <taxon>Bacteria</taxon>
        <taxon>Bacillati</taxon>
        <taxon>Actinomycetota</taxon>
        <taxon>Actinomycetes</taxon>
        <taxon>Micrococcales</taxon>
        <taxon>Intrasporangiaceae</taxon>
        <taxon>Phycicoccus</taxon>
    </lineage>
</organism>
<gene>
    <name evidence="1" type="ORF">JQN70_11715</name>
</gene>
<accession>A0ABS2CMG7</accession>
<proteinExistence type="predicted"/>
<comment type="caution">
    <text evidence="1">The sequence shown here is derived from an EMBL/GenBank/DDBJ whole genome shotgun (WGS) entry which is preliminary data.</text>
</comment>
<keyword evidence="2" id="KW-1185">Reference proteome</keyword>
<dbReference type="InterPro" id="IPR012349">
    <property type="entry name" value="Split_barrel_FMN-bd"/>
</dbReference>
<reference evidence="1" key="1">
    <citation type="submission" date="2021-02" db="EMBL/GenBank/DDBJ databases">
        <title>Phycicoccus sp. MQZ13P-5T, whole genome shotgun sequence.</title>
        <authorList>
            <person name="Tuo L."/>
        </authorList>
    </citation>
    <scope>NUCLEOTIDE SEQUENCE</scope>
    <source>
        <strain evidence="1">MQZ13P-5</strain>
    </source>
</reference>
<dbReference type="Proteomes" id="UP001430172">
    <property type="component" value="Unassembled WGS sequence"/>
</dbReference>
<dbReference type="EMBL" id="JAFDVD010000012">
    <property type="protein sequence ID" value="MBM6401058.1"/>
    <property type="molecule type" value="Genomic_DNA"/>
</dbReference>
<dbReference type="Gene3D" id="2.30.110.10">
    <property type="entry name" value="Electron Transport, Fmn-binding Protein, Chain A"/>
    <property type="match status" value="1"/>
</dbReference>